<dbReference type="Proteomes" id="UP000814033">
    <property type="component" value="Unassembled WGS sequence"/>
</dbReference>
<reference evidence="1" key="2">
    <citation type="journal article" date="2022" name="New Phytol.">
        <title>Evolutionary transition to the ectomycorrhizal habit in the genomes of a hyperdiverse lineage of mushroom-forming fungi.</title>
        <authorList>
            <person name="Looney B."/>
            <person name="Miyauchi S."/>
            <person name="Morin E."/>
            <person name="Drula E."/>
            <person name="Courty P.E."/>
            <person name="Kohler A."/>
            <person name="Kuo A."/>
            <person name="LaButti K."/>
            <person name="Pangilinan J."/>
            <person name="Lipzen A."/>
            <person name="Riley R."/>
            <person name="Andreopoulos W."/>
            <person name="He G."/>
            <person name="Johnson J."/>
            <person name="Nolan M."/>
            <person name="Tritt A."/>
            <person name="Barry K.W."/>
            <person name="Grigoriev I.V."/>
            <person name="Nagy L.G."/>
            <person name="Hibbett D."/>
            <person name="Henrissat B."/>
            <person name="Matheny P.B."/>
            <person name="Labbe J."/>
            <person name="Martin F.M."/>
        </authorList>
    </citation>
    <scope>NUCLEOTIDE SEQUENCE</scope>
    <source>
        <strain evidence="1">FP105234-sp</strain>
    </source>
</reference>
<gene>
    <name evidence="1" type="ORF">FA95DRAFT_1590636</name>
</gene>
<organism evidence="1 2">
    <name type="scientific">Auriscalpium vulgare</name>
    <dbReference type="NCBI Taxonomy" id="40419"/>
    <lineage>
        <taxon>Eukaryota</taxon>
        <taxon>Fungi</taxon>
        <taxon>Dikarya</taxon>
        <taxon>Basidiomycota</taxon>
        <taxon>Agaricomycotina</taxon>
        <taxon>Agaricomycetes</taxon>
        <taxon>Russulales</taxon>
        <taxon>Auriscalpiaceae</taxon>
        <taxon>Auriscalpium</taxon>
    </lineage>
</organism>
<comment type="caution">
    <text evidence="1">The sequence shown here is derived from an EMBL/GenBank/DDBJ whole genome shotgun (WGS) entry which is preliminary data.</text>
</comment>
<reference evidence="1" key="1">
    <citation type="submission" date="2021-02" db="EMBL/GenBank/DDBJ databases">
        <authorList>
            <consortium name="DOE Joint Genome Institute"/>
            <person name="Ahrendt S."/>
            <person name="Looney B.P."/>
            <person name="Miyauchi S."/>
            <person name="Morin E."/>
            <person name="Drula E."/>
            <person name="Courty P.E."/>
            <person name="Chicoki N."/>
            <person name="Fauchery L."/>
            <person name="Kohler A."/>
            <person name="Kuo A."/>
            <person name="Labutti K."/>
            <person name="Pangilinan J."/>
            <person name="Lipzen A."/>
            <person name="Riley R."/>
            <person name="Andreopoulos W."/>
            <person name="He G."/>
            <person name="Johnson J."/>
            <person name="Barry K.W."/>
            <person name="Grigoriev I.V."/>
            <person name="Nagy L."/>
            <person name="Hibbett D."/>
            <person name="Henrissat B."/>
            <person name="Matheny P.B."/>
            <person name="Labbe J."/>
            <person name="Martin F."/>
        </authorList>
    </citation>
    <scope>NUCLEOTIDE SEQUENCE</scope>
    <source>
        <strain evidence="1">FP105234-sp</strain>
    </source>
</reference>
<evidence type="ECO:0000313" key="2">
    <source>
        <dbReference type="Proteomes" id="UP000814033"/>
    </source>
</evidence>
<name>A0ACB8RGP1_9AGAM</name>
<evidence type="ECO:0000313" key="1">
    <source>
        <dbReference type="EMBL" id="KAI0042861.1"/>
    </source>
</evidence>
<accession>A0ACB8RGP1</accession>
<dbReference type="EMBL" id="MU276044">
    <property type="protein sequence ID" value="KAI0042861.1"/>
    <property type="molecule type" value="Genomic_DNA"/>
</dbReference>
<proteinExistence type="predicted"/>
<sequence>MGTPVYDSGPDPDSQYHYDPTRWVAIIFIVLFSLSTIAHLGQLVRWRMWWLLPTVVLCGVLEIAGWSGRLWSSFDNGTLDSPFMLQIITTIIAPTPLVGANFILLGRIIRRLGPRYSRLGPKLYTTIFLTCDIVALVVQGGGGGIASGNSNSNAKLGGNIMLGGIIFQLIAIICYAALAAEFLLRYVRDRPFEKRNAPDQPRGRTDKHMKILLGGMSLMTVFILIRSVYRTIELADGWNGKVISTQVLFNVFDGAMITLAMVTLNFCHPGYFLRPEPEFQDGSDISLAYQKQPAPLVGANRV</sequence>
<keyword evidence="2" id="KW-1185">Reference proteome</keyword>
<protein>
    <submittedName>
        <fullName evidence="1">RTA1-domain-containing protein</fullName>
    </submittedName>
</protein>